<evidence type="ECO:0000313" key="2">
    <source>
        <dbReference type="EMBL" id="QIP05126.1"/>
    </source>
</evidence>
<accession>A0A6G8ZYH1</accession>
<dbReference type="RefSeq" id="WP_140477743.1">
    <property type="nucleotide sequence ID" value="NZ_CP041090.2"/>
</dbReference>
<reference evidence="2" key="3">
    <citation type="submission" date="2024-02" db="EMBL/GenBank/DDBJ databases">
        <authorList>
            <person name="Bromfield E.S.P."/>
            <person name="Cloutier S."/>
            <person name="Nguyen H.D.T."/>
        </authorList>
    </citation>
    <scope>NUCLEOTIDE SEQUENCE</scope>
    <source>
        <strain evidence="2">101S1MB</strain>
        <strain evidence="1">65S1MB</strain>
    </source>
</reference>
<dbReference type="Proteomes" id="UP000319298">
    <property type="component" value="Chromosome"/>
</dbReference>
<evidence type="ECO:0000313" key="4">
    <source>
        <dbReference type="Proteomes" id="UP000500895"/>
    </source>
</evidence>
<reference evidence="3 4" key="2">
    <citation type="journal article" date="2020" name="Int. J. Syst. Evol. Microbiol.">
        <title>Description and complete genome sequences of Bradyrhizobium symbiodeficiens sp. nov., a non-symbiotic bacterium associated with legumes native to Canada.</title>
        <authorList>
            <person name="Bromfield E.S.P."/>
            <person name="Cloutier S."/>
            <person name="Nguyen H.D.T."/>
        </authorList>
    </citation>
    <scope>NUCLEOTIDE SEQUENCE [LARGE SCALE GENOMIC DNA]</scope>
    <source>
        <strain evidence="2 4">101S1MB</strain>
        <strain evidence="1 3">65S1MB</strain>
    </source>
</reference>
<evidence type="ECO:0000313" key="1">
    <source>
        <dbReference type="EMBL" id="QDF36597.1"/>
    </source>
</evidence>
<dbReference type="AlphaFoldDB" id="A0A6G8ZYH1"/>
<name>A0A6G8ZYH1_9BRAD</name>
<reference evidence="3" key="1">
    <citation type="submission" date="2019-06" db="EMBL/GenBank/DDBJ databases">
        <title>Whole-Genome Sequence of Bradyrhizobium sp. 3 Strain 65S1MB.</title>
        <authorList>
            <person name="Bromfield E.S.P."/>
            <person name="Cloutier S."/>
            <person name="Nguyen H.D.T."/>
        </authorList>
    </citation>
    <scope>NUCLEOTIDE SEQUENCE [LARGE SCALE GENOMIC DNA]</scope>
    <source>
        <strain evidence="3">65S1MB</strain>
    </source>
</reference>
<protein>
    <submittedName>
        <fullName evidence="2">Uncharacterized protein</fullName>
    </submittedName>
</protein>
<organism evidence="2 4">
    <name type="scientific">Bradyrhizobium symbiodeficiens</name>
    <dbReference type="NCBI Taxonomy" id="1404367"/>
    <lineage>
        <taxon>Bacteria</taxon>
        <taxon>Pseudomonadati</taxon>
        <taxon>Pseudomonadota</taxon>
        <taxon>Alphaproteobacteria</taxon>
        <taxon>Hyphomicrobiales</taxon>
        <taxon>Nitrobacteraceae</taxon>
        <taxon>Bradyrhizobium</taxon>
    </lineage>
</organism>
<proteinExistence type="predicted"/>
<sequence>MRIVFGHAQRLSAKERRQAGFLMAIFEALSLAASPTLARLKTDVGGELGTIAAYAAIAEILQAE</sequence>
<dbReference type="Proteomes" id="UP000500895">
    <property type="component" value="Chromosome"/>
</dbReference>
<keyword evidence="3" id="KW-1185">Reference proteome</keyword>
<dbReference type="EMBL" id="CP041090">
    <property type="protein sequence ID" value="QDF36597.1"/>
    <property type="molecule type" value="Genomic_DNA"/>
</dbReference>
<dbReference type="EMBL" id="CP050066">
    <property type="protein sequence ID" value="QIP05126.1"/>
    <property type="molecule type" value="Genomic_DNA"/>
</dbReference>
<evidence type="ECO:0000313" key="3">
    <source>
        <dbReference type="Proteomes" id="UP000319298"/>
    </source>
</evidence>
<gene>
    <name evidence="1" type="ORF">FJN17_02930</name>
    <name evidence="2" type="ORF">HAV00_02135</name>
</gene>